<evidence type="ECO:0000256" key="1">
    <source>
        <dbReference type="SAM" id="Coils"/>
    </source>
</evidence>
<evidence type="ECO:0000313" key="3">
    <source>
        <dbReference type="EMBL" id="CAI8028927.1"/>
    </source>
</evidence>
<proteinExistence type="predicted"/>
<evidence type="ECO:0000313" key="4">
    <source>
        <dbReference type="Proteomes" id="UP001174909"/>
    </source>
</evidence>
<dbReference type="AlphaFoldDB" id="A0AA35SGY2"/>
<dbReference type="Proteomes" id="UP001174909">
    <property type="component" value="Unassembled WGS sequence"/>
</dbReference>
<organism evidence="3 4">
    <name type="scientific">Geodia barretti</name>
    <name type="common">Barrett's horny sponge</name>
    <dbReference type="NCBI Taxonomy" id="519541"/>
    <lineage>
        <taxon>Eukaryota</taxon>
        <taxon>Metazoa</taxon>
        <taxon>Porifera</taxon>
        <taxon>Demospongiae</taxon>
        <taxon>Heteroscleromorpha</taxon>
        <taxon>Tetractinellida</taxon>
        <taxon>Astrophorina</taxon>
        <taxon>Geodiidae</taxon>
        <taxon>Geodia</taxon>
    </lineage>
</organism>
<comment type="caution">
    <text evidence="3">The sequence shown here is derived from an EMBL/GenBank/DDBJ whole genome shotgun (WGS) entry which is preliminary data.</text>
</comment>
<keyword evidence="4" id="KW-1185">Reference proteome</keyword>
<dbReference type="EMBL" id="CASHTH010002369">
    <property type="protein sequence ID" value="CAI8028927.1"/>
    <property type="molecule type" value="Genomic_DNA"/>
</dbReference>
<sequence>MQYPDEEMKDVLELRERITLEAEKLEERLEYARRHIHVLDLILKSSSYTRASSLKVLAPTPAGPDPAPGGSDTAGTRPPKEPAPGSDREFIRRDRGGKRLARFDTAADEIAITLEGGLGLKADIPPLKTFFLDRIIGDMKRKDEQAAEGAAIECLLEQDGGELRRIIVRNYRTKDRAKEIRSSIGWTLSRMLEKIE</sequence>
<feature type="region of interest" description="Disordered" evidence="2">
    <location>
        <begin position="56"/>
        <end position="91"/>
    </location>
</feature>
<protein>
    <submittedName>
        <fullName evidence="3">Uncharacterized protein</fullName>
    </submittedName>
</protein>
<feature type="coiled-coil region" evidence="1">
    <location>
        <begin position="8"/>
        <end position="35"/>
    </location>
</feature>
<name>A0AA35SGY2_GEOBA</name>
<evidence type="ECO:0000256" key="2">
    <source>
        <dbReference type="SAM" id="MobiDB-lite"/>
    </source>
</evidence>
<gene>
    <name evidence="3" type="ORF">GBAR_LOCUS16453</name>
</gene>
<accession>A0AA35SGY2</accession>
<keyword evidence="1" id="KW-0175">Coiled coil</keyword>
<reference evidence="3" key="1">
    <citation type="submission" date="2023-03" db="EMBL/GenBank/DDBJ databases">
        <authorList>
            <person name="Steffen K."/>
            <person name="Cardenas P."/>
        </authorList>
    </citation>
    <scope>NUCLEOTIDE SEQUENCE</scope>
</reference>